<dbReference type="EMBL" id="JAPWGY010000002">
    <property type="protein sequence ID" value="MCZ4280387.1"/>
    <property type="molecule type" value="Genomic_DNA"/>
</dbReference>
<keyword evidence="3" id="KW-1185">Reference proteome</keyword>
<dbReference type="Proteomes" id="UP001069802">
    <property type="component" value="Unassembled WGS sequence"/>
</dbReference>
<evidence type="ECO:0000313" key="3">
    <source>
        <dbReference type="Proteomes" id="UP001069802"/>
    </source>
</evidence>
<protein>
    <submittedName>
        <fullName evidence="2">Type II toxin-antitoxin system PrlF family antitoxin</fullName>
    </submittedName>
</protein>
<proteinExistence type="predicted"/>
<sequence>MSITSALTTKCQTTIPLAVRKYLKVGAGDLLQYELQDGHVVLTPVAKPDAEHHEDPFYHFTEWGGENDEEAYADL</sequence>
<dbReference type="Gene3D" id="2.10.260.10">
    <property type="match status" value="1"/>
</dbReference>
<dbReference type="InterPro" id="IPR031848">
    <property type="entry name" value="PrlF_antitoxin"/>
</dbReference>
<feature type="domain" description="SpoVT-AbrB" evidence="1">
    <location>
        <begin position="5"/>
        <end position="50"/>
    </location>
</feature>
<evidence type="ECO:0000313" key="2">
    <source>
        <dbReference type="EMBL" id="MCZ4280387.1"/>
    </source>
</evidence>
<dbReference type="SMART" id="SM00966">
    <property type="entry name" value="SpoVT_AbrB"/>
    <property type="match status" value="1"/>
</dbReference>
<dbReference type="RefSeq" id="WP_269422592.1">
    <property type="nucleotide sequence ID" value="NZ_JAPWGY010000002.1"/>
</dbReference>
<dbReference type="InterPro" id="IPR007159">
    <property type="entry name" value="SpoVT-AbrB_dom"/>
</dbReference>
<dbReference type="InterPro" id="IPR037914">
    <property type="entry name" value="SpoVT-AbrB_sf"/>
</dbReference>
<dbReference type="Pfam" id="PF15937">
    <property type="entry name" value="PrlF_antitoxin"/>
    <property type="match status" value="1"/>
</dbReference>
<name>A0ABT4LH01_9PROT</name>
<dbReference type="SUPFAM" id="SSF89447">
    <property type="entry name" value="AbrB/MazE/MraZ-like"/>
    <property type="match status" value="1"/>
</dbReference>
<comment type="caution">
    <text evidence="2">The sequence shown here is derived from an EMBL/GenBank/DDBJ whole genome shotgun (WGS) entry which is preliminary data.</text>
</comment>
<organism evidence="2 3">
    <name type="scientific">Kiloniella laminariae</name>
    <dbReference type="NCBI Taxonomy" id="454162"/>
    <lineage>
        <taxon>Bacteria</taxon>
        <taxon>Pseudomonadati</taxon>
        <taxon>Pseudomonadota</taxon>
        <taxon>Alphaproteobacteria</taxon>
        <taxon>Rhodospirillales</taxon>
        <taxon>Kiloniellaceae</taxon>
        <taxon>Kiloniella</taxon>
    </lineage>
</organism>
<reference evidence="2" key="1">
    <citation type="submission" date="2022-12" db="EMBL/GenBank/DDBJ databases">
        <title>Bacterial isolates from different developmental stages of Nematostella vectensis.</title>
        <authorList>
            <person name="Fraune S."/>
        </authorList>
    </citation>
    <scope>NUCLEOTIDE SEQUENCE</scope>
    <source>
        <strain evidence="2">G21630-S1</strain>
    </source>
</reference>
<evidence type="ECO:0000259" key="1">
    <source>
        <dbReference type="SMART" id="SM00966"/>
    </source>
</evidence>
<gene>
    <name evidence="2" type="ORF">O4H49_06340</name>
</gene>
<accession>A0ABT4LH01</accession>